<proteinExistence type="predicted"/>
<reference evidence="1" key="1">
    <citation type="submission" date="2018-11" db="EMBL/GenBank/DDBJ databases">
        <authorList>
            <consortium name="Pathogen Informatics"/>
        </authorList>
    </citation>
    <scope>NUCLEOTIDE SEQUENCE</scope>
</reference>
<keyword evidence="2" id="KW-1185">Reference proteome</keyword>
<gene>
    <name evidence="1" type="ORF">PXEA_LOCUS29713</name>
</gene>
<evidence type="ECO:0000313" key="2">
    <source>
        <dbReference type="Proteomes" id="UP000784294"/>
    </source>
</evidence>
<protein>
    <submittedName>
        <fullName evidence="1">Uncharacterized protein</fullName>
    </submittedName>
</protein>
<dbReference type="EMBL" id="CAAALY010251823">
    <property type="protein sequence ID" value="VEL36273.1"/>
    <property type="molecule type" value="Genomic_DNA"/>
</dbReference>
<organism evidence="1 2">
    <name type="scientific">Protopolystoma xenopodis</name>
    <dbReference type="NCBI Taxonomy" id="117903"/>
    <lineage>
        <taxon>Eukaryota</taxon>
        <taxon>Metazoa</taxon>
        <taxon>Spiralia</taxon>
        <taxon>Lophotrochozoa</taxon>
        <taxon>Platyhelminthes</taxon>
        <taxon>Monogenea</taxon>
        <taxon>Polyopisthocotylea</taxon>
        <taxon>Polystomatidea</taxon>
        <taxon>Polystomatidae</taxon>
        <taxon>Protopolystoma</taxon>
    </lineage>
</organism>
<dbReference type="AlphaFoldDB" id="A0A448XGQ2"/>
<accession>A0A448XGQ2</accession>
<sequence>MSTVSKAGSNYALKQSLWSQFRTAWWPIFRLDPETVSGRTVQQRRLLNQAFADVVGACNSLSIVTIESGLSDCISTLVRNIDAGD</sequence>
<name>A0A448XGQ2_9PLAT</name>
<evidence type="ECO:0000313" key="1">
    <source>
        <dbReference type="EMBL" id="VEL36273.1"/>
    </source>
</evidence>
<comment type="caution">
    <text evidence="1">The sequence shown here is derived from an EMBL/GenBank/DDBJ whole genome shotgun (WGS) entry which is preliminary data.</text>
</comment>
<dbReference type="Proteomes" id="UP000784294">
    <property type="component" value="Unassembled WGS sequence"/>
</dbReference>